<name>A0ACC1TVG4_9AGAR</name>
<protein>
    <submittedName>
        <fullName evidence="1">Uncharacterized protein</fullName>
    </submittedName>
</protein>
<sequence>MLNYPLMCLSCILLLASLVSSRASPHPVQPPCIDRSSRLSHSALQLIAEQQTVGRVEAESQIYIQSIEGFNPCFPGYVNTVMVPNVSMAFNGLSPTLFNSTSQLASPRYVHSWTGFGIRMNSMLVPLIMNDSFLSYFHCFPDPQSKILFPTFHQCVSLNPLSLPTPVFLNPSASSPLPPSGLWLKWDIIIHRPLSSADGGGWIYVFREGCFVYKVGRSNNVARRAREWKRACRAHPQTWLAAFWTPFAHRTERLVHIALEATCDSRPRIRCACTSTVHHLKFTTTYQVDLAGQKIHVEKFIFKGRRDAAEQIIMPIIVSIIATVYQPQNE</sequence>
<evidence type="ECO:0000313" key="2">
    <source>
        <dbReference type="Proteomes" id="UP001163835"/>
    </source>
</evidence>
<organism evidence="1 2">
    <name type="scientific">Lentinula aff. lateritia</name>
    <dbReference type="NCBI Taxonomy" id="2804960"/>
    <lineage>
        <taxon>Eukaryota</taxon>
        <taxon>Fungi</taxon>
        <taxon>Dikarya</taxon>
        <taxon>Basidiomycota</taxon>
        <taxon>Agaricomycotina</taxon>
        <taxon>Agaricomycetes</taxon>
        <taxon>Agaricomycetidae</taxon>
        <taxon>Agaricales</taxon>
        <taxon>Marasmiineae</taxon>
        <taxon>Omphalotaceae</taxon>
        <taxon>Lentinula</taxon>
    </lineage>
</organism>
<accession>A0ACC1TVG4</accession>
<proteinExistence type="predicted"/>
<keyword evidence="2" id="KW-1185">Reference proteome</keyword>
<comment type="caution">
    <text evidence="1">The sequence shown here is derived from an EMBL/GenBank/DDBJ whole genome shotgun (WGS) entry which is preliminary data.</text>
</comment>
<reference evidence="1" key="1">
    <citation type="submission" date="2022-09" db="EMBL/GenBank/DDBJ databases">
        <title>A Global Phylogenomic Analysis of the Shiitake Genus Lentinula.</title>
        <authorList>
            <consortium name="DOE Joint Genome Institute"/>
            <person name="Sierra-Patev S."/>
            <person name="Min B."/>
            <person name="Naranjo-Ortiz M."/>
            <person name="Looney B."/>
            <person name="Konkel Z."/>
            <person name="Slot J.C."/>
            <person name="Sakamoto Y."/>
            <person name="Steenwyk J.L."/>
            <person name="Rokas A."/>
            <person name="Carro J."/>
            <person name="Camarero S."/>
            <person name="Ferreira P."/>
            <person name="Molpeceres G."/>
            <person name="Ruiz-Duenas F.J."/>
            <person name="Serrano A."/>
            <person name="Henrissat B."/>
            <person name="Drula E."/>
            <person name="Hughes K.W."/>
            <person name="Mata J.L."/>
            <person name="Ishikawa N.K."/>
            <person name="Vargas-Isla R."/>
            <person name="Ushijima S."/>
            <person name="Smith C.A."/>
            <person name="Ahrendt S."/>
            <person name="Andreopoulos W."/>
            <person name="He G."/>
            <person name="Labutti K."/>
            <person name="Lipzen A."/>
            <person name="Ng V."/>
            <person name="Riley R."/>
            <person name="Sandor L."/>
            <person name="Barry K."/>
            <person name="Martinez A.T."/>
            <person name="Xiao Y."/>
            <person name="Gibbons J.G."/>
            <person name="Terashima K."/>
            <person name="Grigoriev I.V."/>
            <person name="Hibbett D.S."/>
        </authorList>
    </citation>
    <scope>NUCLEOTIDE SEQUENCE</scope>
    <source>
        <strain evidence="1">TMI1499</strain>
    </source>
</reference>
<evidence type="ECO:0000313" key="1">
    <source>
        <dbReference type="EMBL" id="KAJ3808714.1"/>
    </source>
</evidence>
<dbReference type="EMBL" id="MU795203">
    <property type="protein sequence ID" value="KAJ3808714.1"/>
    <property type="molecule type" value="Genomic_DNA"/>
</dbReference>
<dbReference type="Proteomes" id="UP001163835">
    <property type="component" value="Unassembled WGS sequence"/>
</dbReference>
<gene>
    <name evidence="1" type="ORF">F5876DRAFT_78457</name>
</gene>